<dbReference type="Proteomes" id="UP000248329">
    <property type="component" value="Unassembled WGS sequence"/>
</dbReference>
<evidence type="ECO:0000313" key="1">
    <source>
        <dbReference type="EMBL" id="PXF61258.1"/>
    </source>
</evidence>
<proteinExistence type="predicted"/>
<dbReference type="EMBL" id="PQXF01000006">
    <property type="protein sequence ID" value="PXF61258.1"/>
    <property type="molecule type" value="Genomic_DNA"/>
</dbReference>
<accession>A0AC61L4I4</accession>
<gene>
    <name evidence="1" type="ORF">C4B59_04720</name>
</gene>
<reference evidence="1" key="1">
    <citation type="submission" date="2018-01" db="EMBL/GenBank/DDBJ databases">
        <authorList>
            <person name="Krukenberg V."/>
        </authorList>
    </citation>
    <scope>NUCLEOTIDE SEQUENCE</scope>
    <source>
        <strain evidence="1">E20ANME2</strain>
    </source>
</reference>
<organism evidence="1 2">
    <name type="scientific">Candidatus Methanogaster sp</name>
    <dbReference type="NCBI Taxonomy" id="3386292"/>
    <lineage>
        <taxon>Archaea</taxon>
        <taxon>Methanobacteriati</taxon>
        <taxon>Methanobacteriota</taxon>
        <taxon>Stenosarchaea group</taxon>
        <taxon>Methanomicrobia</taxon>
        <taxon>Methanosarcinales</taxon>
        <taxon>ANME-2 cluster</taxon>
        <taxon>Candidatus Methanogasteraceae</taxon>
        <taxon>Candidatus Methanogaster</taxon>
    </lineage>
</organism>
<sequence length="73" mass="8007">MTSIVSSYSIHSQKPEDVSLVIQPESVEDVLRKPDEGDLQVRFCEGVHSNLGAIISKKGVLWALLDISLITTI</sequence>
<name>A0AC61L4I4_9EURY</name>
<protein>
    <submittedName>
        <fullName evidence="1">Uncharacterized protein</fullName>
    </submittedName>
</protein>
<comment type="caution">
    <text evidence="1">The sequence shown here is derived from an EMBL/GenBank/DDBJ whole genome shotgun (WGS) entry which is preliminary data.</text>
</comment>
<evidence type="ECO:0000313" key="2">
    <source>
        <dbReference type="Proteomes" id="UP000248329"/>
    </source>
</evidence>